<dbReference type="AlphaFoldDB" id="A0A1T4WRN6"/>
<dbReference type="PRINTS" id="PR01021">
    <property type="entry name" value="OMPADOMAIN"/>
</dbReference>
<dbReference type="RefSeq" id="WP_159447151.1">
    <property type="nucleotide sequence ID" value="NZ_FUYC01000004.1"/>
</dbReference>
<evidence type="ECO:0000256" key="4">
    <source>
        <dbReference type="PROSITE-ProRule" id="PRU00473"/>
    </source>
</evidence>
<accession>A0A1T4WRN6</accession>
<evidence type="ECO:0000259" key="5">
    <source>
        <dbReference type="PROSITE" id="PS51123"/>
    </source>
</evidence>
<dbReference type="OrthoDB" id="9805566at2"/>
<evidence type="ECO:0000256" key="1">
    <source>
        <dbReference type="ARBA" id="ARBA00004442"/>
    </source>
</evidence>
<dbReference type="PANTHER" id="PTHR30329">
    <property type="entry name" value="STATOR ELEMENT OF FLAGELLAR MOTOR COMPLEX"/>
    <property type="match status" value="1"/>
</dbReference>
<dbReference type="CDD" id="cd07185">
    <property type="entry name" value="OmpA_C-like"/>
    <property type="match status" value="1"/>
</dbReference>
<gene>
    <name evidence="6" type="ORF">SAMN02745704_01289</name>
</gene>
<keyword evidence="7" id="KW-1185">Reference proteome</keyword>
<dbReference type="Pfam" id="PF00691">
    <property type="entry name" value="OmpA"/>
    <property type="match status" value="1"/>
</dbReference>
<dbReference type="PROSITE" id="PS51123">
    <property type="entry name" value="OMPA_2"/>
    <property type="match status" value="1"/>
</dbReference>
<sequence>MHTPRRMFSPGLVIGLLAFTLWSCALPAVRAARSLGSQTDRIRAELFNEGASELAVPFASGKATFLPEAMPLLDDATEALRDVDQEKYRLVVVGHTDTTGSAAANLRLSRQRAQAVADYLQEQGGFPWWFLQTMGKGEEDPKITPEATPEDRAVNRRVELRLEETAAD</sequence>
<feature type="domain" description="OmpA-like" evidence="5">
    <location>
        <begin position="45"/>
        <end position="166"/>
    </location>
</feature>
<proteinExistence type="predicted"/>
<dbReference type="GO" id="GO:0009279">
    <property type="term" value="C:cell outer membrane"/>
    <property type="evidence" value="ECO:0007669"/>
    <property type="project" value="UniProtKB-SubCell"/>
</dbReference>
<protein>
    <submittedName>
        <fullName evidence="6">OmpA family protein</fullName>
    </submittedName>
</protein>
<dbReference type="STRING" id="1121449.SAMN02745704_01289"/>
<name>A0A1T4WRN6_9BACT</name>
<dbReference type="InterPro" id="IPR006665">
    <property type="entry name" value="OmpA-like"/>
</dbReference>
<comment type="subcellular location">
    <subcellularLocation>
        <location evidence="1">Cell outer membrane</location>
    </subcellularLocation>
</comment>
<evidence type="ECO:0000313" key="7">
    <source>
        <dbReference type="Proteomes" id="UP000190027"/>
    </source>
</evidence>
<evidence type="ECO:0000313" key="6">
    <source>
        <dbReference type="EMBL" id="SKA80014.1"/>
    </source>
</evidence>
<dbReference type="PANTHER" id="PTHR30329:SF21">
    <property type="entry name" value="LIPOPROTEIN YIAD-RELATED"/>
    <property type="match status" value="1"/>
</dbReference>
<evidence type="ECO:0000256" key="3">
    <source>
        <dbReference type="ARBA" id="ARBA00023237"/>
    </source>
</evidence>
<dbReference type="Gene3D" id="3.30.1330.60">
    <property type="entry name" value="OmpA-like domain"/>
    <property type="match status" value="1"/>
</dbReference>
<evidence type="ECO:0000256" key="2">
    <source>
        <dbReference type="ARBA" id="ARBA00023136"/>
    </source>
</evidence>
<dbReference type="InterPro" id="IPR006664">
    <property type="entry name" value="OMP_bac"/>
</dbReference>
<dbReference type="SUPFAM" id="SSF103088">
    <property type="entry name" value="OmpA-like"/>
    <property type="match status" value="1"/>
</dbReference>
<dbReference type="Proteomes" id="UP000190027">
    <property type="component" value="Unassembled WGS sequence"/>
</dbReference>
<reference evidence="6 7" key="1">
    <citation type="submission" date="2017-02" db="EMBL/GenBank/DDBJ databases">
        <authorList>
            <person name="Peterson S.W."/>
        </authorList>
    </citation>
    <scope>NUCLEOTIDE SEQUENCE [LARGE SCALE GENOMIC DNA]</scope>
    <source>
        <strain evidence="6 7">DSM 16080</strain>
    </source>
</reference>
<organism evidence="6 7">
    <name type="scientific">Paucidesulfovibrio gracilis DSM 16080</name>
    <dbReference type="NCBI Taxonomy" id="1121449"/>
    <lineage>
        <taxon>Bacteria</taxon>
        <taxon>Pseudomonadati</taxon>
        <taxon>Thermodesulfobacteriota</taxon>
        <taxon>Desulfovibrionia</taxon>
        <taxon>Desulfovibrionales</taxon>
        <taxon>Desulfovibrionaceae</taxon>
        <taxon>Paucidesulfovibrio</taxon>
    </lineage>
</organism>
<dbReference type="EMBL" id="FUYC01000004">
    <property type="protein sequence ID" value="SKA80014.1"/>
    <property type="molecule type" value="Genomic_DNA"/>
</dbReference>
<keyword evidence="2 4" id="KW-0472">Membrane</keyword>
<dbReference type="InterPro" id="IPR050330">
    <property type="entry name" value="Bact_OuterMem_StrucFunc"/>
</dbReference>
<keyword evidence="3" id="KW-0998">Cell outer membrane</keyword>
<dbReference type="InterPro" id="IPR036737">
    <property type="entry name" value="OmpA-like_sf"/>
</dbReference>